<name>A0A396K001_MEDTR</name>
<proteinExistence type="predicted"/>
<organism evidence="1">
    <name type="scientific">Medicago truncatula</name>
    <name type="common">Barrel medic</name>
    <name type="synonym">Medicago tribuloides</name>
    <dbReference type="NCBI Taxonomy" id="3880"/>
    <lineage>
        <taxon>Eukaryota</taxon>
        <taxon>Viridiplantae</taxon>
        <taxon>Streptophyta</taxon>
        <taxon>Embryophyta</taxon>
        <taxon>Tracheophyta</taxon>
        <taxon>Spermatophyta</taxon>
        <taxon>Magnoliopsida</taxon>
        <taxon>eudicotyledons</taxon>
        <taxon>Gunneridae</taxon>
        <taxon>Pentapetalae</taxon>
        <taxon>rosids</taxon>
        <taxon>fabids</taxon>
        <taxon>Fabales</taxon>
        <taxon>Fabaceae</taxon>
        <taxon>Papilionoideae</taxon>
        <taxon>50 kb inversion clade</taxon>
        <taxon>NPAAA clade</taxon>
        <taxon>Hologalegina</taxon>
        <taxon>IRL clade</taxon>
        <taxon>Trifolieae</taxon>
        <taxon>Medicago</taxon>
    </lineage>
</organism>
<dbReference type="Proteomes" id="UP000265566">
    <property type="component" value="Chromosome 1"/>
</dbReference>
<gene>
    <name evidence="1" type="ORF">MtrunA17_Chr1g0200701</name>
</gene>
<comment type="caution">
    <text evidence="1">The sequence shown here is derived from an EMBL/GenBank/DDBJ whole genome shotgun (WGS) entry which is preliminary data.</text>
</comment>
<dbReference type="EMBL" id="PSQE01000001">
    <property type="protein sequence ID" value="RHN81578.1"/>
    <property type="molecule type" value="Genomic_DNA"/>
</dbReference>
<dbReference type="AlphaFoldDB" id="A0A396K001"/>
<dbReference type="Gramene" id="rna5647">
    <property type="protein sequence ID" value="RHN81578.1"/>
    <property type="gene ID" value="gene5647"/>
</dbReference>
<protein>
    <submittedName>
        <fullName evidence="1">Uncharacterized protein</fullName>
    </submittedName>
</protein>
<reference evidence="1" key="1">
    <citation type="journal article" date="2018" name="Nat. Plants">
        <title>Whole-genome landscape of Medicago truncatula symbiotic genes.</title>
        <authorList>
            <person name="Pecrix Y."/>
            <person name="Gamas P."/>
            <person name="Carrere S."/>
        </authorList>
    </citation>
    <scope>NUCLEOTIDE SEQUENCE</scope>
    <source>
        <tissue evidence="1">Leaves</tissue>
    </source>
</reference>
<evidence type="ECO:0000313" key="1">
    <source>
        <dbReference type="EMBL" id="RHN81578.1"/>
    </source>
</evidence>
<accession>A0A396K001</accession>
<sequence length="172" mass="20329">MAYSSLYSLLSLLRRQNPVSIPNECLERFDFYIGKLKGYFMGEWLDELEAFSTFLHEHNNDKYCGNKGTVSRLEFKQKYLIDWYITVLELQDRPNFSDEIFEEEALKERFEVFEKTIKDIQAQIMEVKTALKLRAELTSLEFDISSSTTIIRKKDTKVGWLESRDTKEAKKP</sequence>